<sequence>MAVEEAGLPVHIRGFSSTSQTLCQPRLVEALPHALLVVLLHQLLHLLHHSILNPMVLELPCRTHQSNQTRIPMLADIKMLTTYPEEAPLLARIMEERHGFASLLSLQLSKVDHRDLHFRRLSCLPGYSSNSVSTLPRPNSSHP</sequence>
<dbReference type="Proteomes" id="UP000317650">
    <property type="component" value="Chromosome 6"/>
</dbReference>
<evidence type="ECO:0000313" key="2">
    <source>
        <dbReference type="Proteomes" id="UP000317650"/>
    </source>
</evidence>
<gene>
    <name evidence="1" type="ORF">C4D60_Mb06t02400</name>
</gene>
<name>A0A4S8IKR7_MUSBA</name>
<dbReference type="EMBL" id="PYDT01000009">
    <property type="protein sequence ID" value="THU48759.1"/>
    <property type="molecule type" value="Genomic_DNA"/>
</dbReference>
<evidence type="ECO:0000313" key="1">
    <source>
        <dbReference type="EMBL" id="THU48759.1"/>
    </source>
</evidence>
<protein>
    <submittedName>
        <fullName evidence="1">Uncharacterized protein</fullName>
    </submittedName>
</protein>
<accession>A0A4S8IKR7</accession>
<dbReference type="AlphaFoldDB" id="A0A4S8IKR7"/>
<comment type="caution">
    <text evidence="1">The sequence shown here is derived from an EMBL/GenBank/DDBJ whole genome shotgun (WGS) entry which is preliminary data.</text>
</comment>
<organism evidence="1 2">
    <name type="scientific">Musa balbisiana</name>
    <name type="common">Banana</name>
    <dbReference type="NCBI Taxonomy" id="52838"/>
    <lineage>
        <taxon>Eukaryota</taxon>
        <taxon>Viridiplantae</taxon>
        <taxon>Streptophyta</taxon>
        <taxon>Embryophyta</taxon>
        <taxon>Tracheophyta</taxon>
        <taxon>Spermatophyta</taxon>
        <taxon>Magnoliopsida</taxon>
        <taxon>Liliopsida</taxon>
        <taxon>Zingiberales</taxon>
        <taxon>Musaceae</taxon>
        <taxon>Musa</taxon>
    </lineage>
</organism>
<reference evidence="1 2" key="1">
    <citation type="journal article" date="2019" name="Nat. Plants">
        <title>Genome sequencing of Musa balbisiana reveals subgenome evolution and function divergence in polyploid bananas.</title>
        <authorList>
            <person name="Yao X."/>
        </authorList>
    </citation>
    <scope>NUCLEOTIDE SEQUENCE [LARGE SCALE GENOMIC DNA]</scope>
    <source>
        <strain evidence="2">cv. DH-PKW</strain>
        <tissue evidence="1">Leaves</tissue>
    </source>
</reference>
<proteinExistence type="predicted"/>
<keyword evidence="2" id="KW-1185">Reference proteome</keyword>